<reference evidence="1" key="2">
    <citation type="submission" date="2021-09" db="EMBL/GenBank/DDBJ databases">
        <authorList>
            <person name="Gilroy R."/>
        </authorList>
    </citation>
    <scope>NUCLEOTIDE SEQUENCE</scope>
    <source>
        <strain evidence="1">CHK135-1449</strain>
    </source>
</reference>
<name>A0A9D2USE3_ACILW</name>
<organism evidence="1 2">
    <name type="scientific">Acinetobacter lwoffii</name>
    <dbReference type="NCBI Taxonomy" id="28090"/>
    <lineage>
        <taxon>Bacteria</taxon>
        <taxon>Pseudomonadati</taxon>
        <taxon>Pseudomonadota</taxon>
        <taxon>Gammaproteobacteria</taxon>
        <taxon>Moraxellales</taxon>
        <taxon>Moraxellaceae</taxon>
        <taxon>Acinetobacter</taxon>
    </lineage>
</organism>
<evidence type="ECO:0000313" key="2">
    <source>
        <dbReference type="Proteomes" id="UP000787156"/>
    </source>
</evidence>
<dbReference type="AlphaFoldDB" id="A0A9D2USE3"/>
<comment type="caution">
    <text evidence="1">The sequence shown here is derived from an EMBL/GenBank/DDBJ whole genome shotgun (WGS) entry which is preliminary data.</text>
</comment>
<protein>
    <submittedName>
        <fullName evidence="1">Uncharacterized protein</fullName>
    </submittedName>
</protein>
<evidence type="ECO:0000313" key="1">
    <source>
        <dbReference type="EMBL" id="HJF27820.1"/>
    </source>
</evidence>
<dbReference type="Proteomes" id="UP000787156">
    <property type="component" value="Unassembled WGS sequence"/>
</dbReference>
<proteinExistence type="predicted"/>
<dbReference type="EMBL" id="DYWX01000064">
    <property type="protein sequence ID" value="HJF27820.1"/>
    <property type="molecule type" value="Genomic_DNA"/>
</dbReference>
<reference evidence="1" key="1">
    <citation type="journal article" date="2021" name="PeerJ">
        <title>Extensive microbial diversity within the chicken gut microbiome revealed by metagenomics and culture.</title>
        <authorList>
            <person name="Gilroy R."/>
            <person name="Ravi A."/>
            <person name="Getino M."/>
            <person name="Pursley I."/>
            <person name="Horton D.L."/>
            <person name="Alikhan N.F."/>
            <person name="Baker D."/>
            <person name="Gharbi K."/>
            <person name="Hall N."/>
            <person name="Watson M."/>
            <person name="Adriaenssens E.M."/>
            <person name="Foster-Nyarko E."/>
            <person name="Jarju S."/>
            <person name="Secka A."/>
            <person name="Antonio M."/>
            <person name="Oren A."/>
            <person name="Chaudhuri R.R."/>
            <person name="La Ragione R."/>
            <person name="Hildebrand F."/>
            <person name="Pallen M.J."/>
        </authorList>
    </citation>
    <scope>NUCLEOTIDE SEQUENCE</scope>
    <source>
        <strain evidence="1">CHK135-1449</strain>
    </source>
</reference>
<sequence>MDELSTDPIIRAVFVLGNWWNVRKSIGAGIKRIKKPIYLNKTYAYFGLLGRLK</sequence>
<gene>
    <name evidence="1" type="ORF">K8V79_06180</name>
</gene>
<accession>A0A9D2USE3</accession>